<proteinExistence type="predicted"/>
<keyword evidence="1" id="KW-0732">Signal</keyword>
<dbReference type="Gene3D" id="3.40.390.10">
    <property type="entry name" value="Collagenase (Catalytic Domain)"/>
    <property type="match status" value="1"/>
</dbReference>
<dbReference type="InterPro" id="IPR024079">
    <property type="entry name" value="MetalloPept_cat_dom_sf"/>
</dbReference>
<evidence type="ECO:0000313" key="2">
    <source>
        <dbReference type="EMBL" id="BAR63558.1"/>
    </source>
</evidence>
<dbReference type="GO" id="GO:0008237">
    <property type="term" value="F:metallopeptidase activity"/>
    <property type="evidence" value="ECO:0007669"/>
    <property type="project" value="InterPro"/>
</dbReference>
<dbReference type="Proteomes" id="UP000063308">
    <property type="component" value="Plasmid pNK6c"/>
</dbReference>
<feature type="signal peptide" evidence="1">
    <location>
        <begin position="1"/>
        <end position="25"/>
    </location>
</feature>
<evidence type="ECO:0000256" key="1">
    <source>
        <dbReference type="SAM" id="SignalP"/>
    </source>
</evidence>
<dbReference type="SUPFAM" id="SSF55486">
    <property type="entry name" value="Metalloproteases ('zincins'), catalytic domain"/>
    <property type="match status" value="1"/>
</dbReference>
<sequence length="127" mass="13591">MFTSAKTATACISATILLISVKALAAPLDEYRVACQPSQLAIIAAAMDEARALLKAASNSLPPPNSSIGSKFKRWFGGSDGDNDPKLKQAYTEVEGFLTMKTFWCPNKTMPNRGPAFEMDPGFGTRG</sequence>
<name>A0A0E4BXK1_9BRAD</name>
<dbReference type="AlphaFoldDB" id="A0A0E4BXK1"/>
<feature type="chain" id="PRO_5002419318" evidence="1">
    <location>
        <begin position="26"/>
        <end position="127"/>
    </location>
</feature>
<organism evidence="2 3">
    <name type="scientific">Bradyrhizobium diazoefficiens</name>
    <dbReference type="NCBI Taxonomy" id="1355477"/>
    <lineage>
        <taxon>Bacteria</taxon>
        <taxon>Pseudomonadati</taxon>
        <taxon>Pseudomonadota</taxon>
        <taxon>Alphaproteobacteria</taxon>
        <taxon>Hyphomicrobiales</taxon>
        <taxon>Nitrobacteraceae</taxon>
        <taxon>Bradyrhizobium</taxon>
    </lineage>
</organism>
<geneLocation type="plasmid" evidence="3">
    <name>pNK6c DNA</name>
</geneLocation>
<accession>A0A0E4BXK1</accession>
<reference evidence="2 3" key="1">
    <citation type="submission" date="2014-11" db="EMBL/GenBank/DDBJ databases">
        <title>Symbiosis island explosion on the genome of extra-slow-growing strains of soybean bradyrhizobia with massive insertion sequences.</title>
        <authorList>
            <person name="Iida T."/>
            <person name="Minamisawa K."/>
        </authorList>
    </citation>
    <scope>NUCLEOTIDE SEQUENCE [LARGE SCALE GENOMIC DNA]</scope>
    <source>
        <strain evidence="2 3">NK6</strain>
        <plasmid evidence="3">pNK6c DNA</plasmid>
    </source>
</reference>
<evidence type="ECO:0000313" key="3">
    <source>
        <dbReference type="Proteomes" id="UP000063308"/>
    </source>
</evidence>
<protein>
    <submittedName>
        <fullName evidence="2">Uncharacterized protein</fullName>
    </submittedName>
</protein>
<dbReference type="EMBL" id="AP014687">
    <property type="protein sequence ID" value="BAR63558.1"/>
    <property type="molecule type" value="Genomic_DNA"/>
</dbReference>
<gene>
    <name evidence="2" type="ORF">NK6_c_152</name>
</gene>
<keyword evidence="2" id="KW-0614">Plasmid</keyword>